<dbReference type="Proteomes" id="UP001289645">
    <property type="component" value="Unassembled WGS sequence"/>
</dbReference>
<proteinExistence type="predicted"/>
<gene>
    <name evidence="1" type="ORF">OHX15_03035</name>
</gene>
<dbReference type="EMBL" id="JAOXLN010000002">
    <property type="protein sequence ID" value="MDZ5084350.1"/>
    <property type="molecule type" value="Genomic_DNA"/>
</dbReference>
<evidence type="ECO:0000313" key="2">
    <source>
        <dbReference type="Proteomes" id="UP001289645"/>
    </source>
</evidence>
<comment type="caution">
    <text evidence="1">The sequence shown here is derived from an EMBL/GenBank/DDBJ whole genome shotgun (WGS) entry which is preliminary data.</text>
</comment>
<name>A0ACC6MBN5_MYCPF</name>
<protein>
    <submittedName>
        <fullName evidence="1">NAD-dependent epimerase/dehydratase family protein</fullName>
    </submittedName>
</protein>
<sequence length="337" mass="35721">MRVAVTGATGYLGAHTALALLEAGHALDLLVPPHERETPVVDRLRRRGAVSVLIGDVRDEAVVTRLLCDADAVLHAAGVVGTGDRDARLMWEINAYATECVLTRGVDLGLDPVVSVSSYSALFPPPAGVITPDTPTAAGRSAYAKTKAHADRVARRLQSSGAPVVTTYPSSVVGPPFHTAVGVTERGWQPLIRWGIAPSIRGGMQMIDVRDVGEVHARLMRPNRGAHRYLCGGVMVSFDEMVDALEQGSRRRIRRVGLAPGVFRTLGRVADQVGRVHPLAEGLSLEAASLLTAAVPTDDSATLSELGMRWRSPTAAIVESVQAALHRGGQQLGDAPQ</sequence>
<keyword evidence="2" id="KW-1185">Reference proteome</keyword>
<evidence type="ECO:0000313" key="1">
    <source>
        <dbReference type="EMBL" id="MDZ5084350.1"/>
    </source>
</evidence>
<reference evidence="1 2" key="1">
    <citation type="journal article" date="2021" name="Chemosphere">
        <title>Bioballs carrying a syntrophic Rhodococcus and Mycolicibacterium consortium for simultaneous sorption and biodegradation of fuel oil in contaminated freshwater.</title>
        <authorList>
            <person name="Naloka K."/>
            <person name="Polrit D."/>
            <person name="Muangchinda C."/>
            <person name="Thoetkiattikul H."/>
            <person name="Pinyakong O."/>
        </authorList>
    </citation>
    <scope>NUCLEOTIDE SEQUENCE [LARGE SCALE GENOMIC DNA]</scope>
    <source>
        <strain evidence="1 2">J101</strain>
    </source>
</reference>
<accession>A0ACC6MBN5</accession>
<organism evidence="1 2">
    <name type="scientific">Mycolicibacterium parafortuitum</name>
    <name type="common">Mycobacterium parafortuitum</name>
    <dbReference type="NCBI Taxonomy" id="39692"/>
    <lineage>
        <taxon>Bacteria</taxon>
        <taxon>Bacillati</taxon>
        <taxon>Actinomycetota</taxon>
        <taxon>Actinomycetes</taxon>
        <taxon>Mycobacteriales</taxon>
        <taxon>Mycobacteriaceae</taxon>
        <taxon>Mycolicibacterium</taxon>
    </lineage>
</organism>